<evidence type="ECO:0000313" key="7">
    <source>
        <dbReference type="Proteomes" id="UP000292686"/>
    </source>
</evidence>
<comment type="caution">
    <text evidence="6">The sequence shown here is derived from an EMBL/GenBank/DDBJ whole genome shotgun (WGS) entry which is preliminary data.</text>
</comment>
<name>A0A4V1R229_9MICO</name>
<evidence type="ECO:0000313" key="6">
    <source>
        <dbReference type="EMBL" id="RXZ85716.1"/>
    </source>
</evidence>
<keyword evidence="2" id="KW-0378">Hydrolase</keyword>
<keyword evidence="1" id="KW-0540">Nuclease</keyword>
<accession>A0A4V1R229</accession>
<reference evidence="6 7" key="1">
    <citation type="submission" date="2019-01" db="EMBL/GenBank/DDBJ databases">
        <title>Agromyces.</title>
        <authorList>
            <person name="Li J."/>
        </authorList>
    </citation>
    <scope>NUCLEOTIDE SEQUENCE [LARGE SCALE GENOMIC DNA]</scope>
    <source>
        <strain evidence="6 7">DSM 23870</strain>
    </source>
</reference>
<keyword evidence="5" id="KW-0808">Transferase</keyword>
<dbReference type="PANTHER" id="PTHR30231">
    <property type="entry name" value="DNA POLYMERASE III SUBUNIT EPSILON"/>
    <property type="match status" value="1"/>
</dbReference>
<dbReference type="Proteomes" id="UP000581087">
    <property type="component" value="Unassembled WGS sequence"/>
</dbReference>
<evidence type="ECO:0000256" key="3">
    <source>
        <dbReference type="ARBA" id="ARBA00022839"/>
    </source>
</evidence>
<dbReference type="GO" id="GO:0008408">
    <property type="term" value="F:3'-5' exonuclease activity"/>
    <property type="evidence" value="ECO:0007669"/>
    <property type="project" value="TreeGrafter"/>
</dbReference>
<dbReference type="EMBL" id="SDPM01000007">
    <property type="protein sequence ID" value="RXZ85716.1"/>
    <property type="molecule type" value="Genomic_DNA"/>
</dbReference>
<dbReference type="CDD" id="cd06127">
    <property type="entry name" value="DEDDh"/>
    <property type="match status" value="1"/>
</dbReference>
<evidence type="ECO:0000259" key="4">
    <source>
        <dbReference type="SMART" id="SM00479"/>
    </source>
</evidence>
<dbReference type="OrthoDB" id="190275at2"/>
<proteinExistence type="predicted"/>
<dbReference type="InterPro" id="IPR006054">
    <property type="entry name" value="DnaQ"/>
</dbReference>
<feature type="domain" description="Exonuclease" evidence="4">
    <location>
        <begin position="5"/>
        <end position="171"/>
    </location>
</feature>
<keyword evidence="3" id="KW-0269">Exonuclease</keyword>
<dbReference type="AlphaFoldDB" id="A0A4V1R229"/>
<sequence>MAGPGYAVIDVETTGFVAERHDRIVEIAVVHVDAGGAVTGSWETLLNPHRDLGAQHIHGIRARDVLDAPDFSDIASDLIDLLSGRVLVAHNAAFDSRFLYAEFSRAGFDVEEELPCLCTMRLAADIIPGSGRSLADCCAAFDIELDGAHRALVDAQATARLLGEYIAATDAGFWHPYLDRAASGRWLSATSSSDVGTRWRARGSDATAPEDFLTRIVERMPDLSGPTEHREYLALLDQCLLDRHLSVHESNELVRRADVLGVSRSTCQRLHREYFDLLVSVAWSDGVLDTNEIADLASVAQLLSLPAEVVTTALVSRPSVTVADSAPSAFALTPGDVVVITGELSRPRDDWHAELVIRGFVPRPAITKAVTLVVAADPDSLSGKARKARDYGIPIVDEAGLVRLLS</sequence>
<dbReference type="GO" id="GO:0006260">
    <property type="term" value="P:DNA replication"/>
    <property type="evidence" value="ECO:0007669"/>
    <property type="project" value="InterPro"/>
</dbReference>
<evidence type="ECO:0000313" key="5">
    <source>
        <dbReference type="EMBL" id="NYD65558.1"/>
    </source>
</evidence>
<dbReference type="Proteomes" id="UP000292686">
    <property type="component" value="Unassembled WGS sequence"/>
</dbReference>
<reference evidence="5 8" key="2">
    <citation type="submission" date="2020-07" db="EMBL/GenBank/DDBJ databases">
        <title>Sequencing the genomes of 1000 actinobacteria strains.</title>
        <authorList>
            <person name="Klenk H.-P."/>
        </authorList>
    </citation>
    <scope>NUCLEOTIDE SEQUENCE [LARGE SCALE GENOMIC DNA]</scope>
    <source>
        <strain evidence="5 8">DSM 23870</strain>
    </source>
</reference>
<dbReference type="NCBIfam" id="TIGR00573">
    <property type="entry name" value="dnaq"/>
    <property type="match status" value="1"/>
</dbReference>
<dbReference type="InterPro" id="IPR012337">
    <property type="entry name" value="RNaseH-like_sf"/>
</dbReference>
<keyword evidence="7" id="KW-1185">Reference proteome</keyword>
<dbReference type="PANTHER" id="PTHR30231:SF4">
    <property type="entry name" value="PROTEIN NEN2"/>
    <property type="match status" value="1"/>
</dbReference>
<dbReference type="InterPro" id="IPR036420">
    <property type="entry name" value="BRCT_dom_sf"/>
</dbReference>
<evidence type="ECO:0000256" key="2">
    <source>
        <dbReference type="ARBA" id="ARBA00022801"/>
    </source>
</evidence>
<dbReference type="EMBL" id="JACCBI010000001">
    <property type="protein sequence ID" value="NYD65558.1"/>
    <property type="molecule type" value="Genomic_DNA"/>
</dbReference>
<evidence type="ECO:0000313" key="8">
    <source>
        <dbReference type="Proteomes" id="UP000581087"/>
    </source>
</evidence>
<dbReference type="InterPro" id="IPR029024">
    <property type="entry name" value="TerB-like"/>
</dbReference>
<dbReference type="InterPro" id="IPR013520">
    <property type="entry name" value="Ribonucl_H"/>
</dbReference>
<protein>
    <submittedName>
        <fullName evidence="6">DNA polymerase III subunit epsilon</fullName>
    </submittedName>
    <submittedName>
        <fullName evidence="5">DNA polymerase-3 subunit epsilon</fullName>
        <ecNumber evidence="5">2.7.7.7</ecNumber>
    </submittedName>
</protein>
<dbReference type="Gene3D" id="3.40.50.10190">
    <property type="entry name" value="BRCT domain"/>
    <property type="match status" value="1"/>
</dbReference>
<dbReference type="GO" id="GO:0005829">
    <property type="term" value="C:cytosol"/>
    <property type="evidence" value="ECO:0007669"/>
    <property type="project" value="TreeGrafter"/>
</dbReference>
<gene>
    <name evidence="5" type="ORF">BJ972_000077</name>
    <name evidence="6" type="ORF">ESP50_13015</name>
</gene>
<dbReference type="RefSeq" id="WP_129175867.1">
    <property type="nucleotide sequence ID" value="NZ_JACCBI010000001.1"/>
</dbReference>
<dbReference type="SMART" id="SM00479">
    <property type="entry name" value="EXOIII"/>
    <property type="match status" value="1"/>
</dbReference>
<dbReference type="SUPFAM" id="SSF52113">
    <property type="entry name" value="BRCT domain"/>
    <property type="match status" value="1"/>
</dbReference>
<dbReference type="GO" id="GO:0003887">
    <property type="term" value="F:DNA-directed DNA polymerase activity"/>
    <property type="evidence" value="ECO:0007669"/>
    <property type="project" value="UniProtKB-EC"/>
</dbReference>
<keyword evidence="5" id="KW-0548">Nucleotidyltransferase</keyword>
<dbReference type="GO" id="GO:0003677">
    <property type="term" value="F:DNA binding"/>
    <property type="evidence" value="ECO:0007669"/>
    <property type="project" value="InterPro"/>
</dbReference>
<dbReference type="EC" id="2.7.7.7" evidence="5"/>
<organism evidence="6 7">
    <name type="scientific">Agromyces atrinae</name>
    <dbReference type="NCBI Taxonomy" id="592376"/>
    <lineage>
        <taxon>Bacteria</taxon>
        <taxon>Bacillati</taxon>
        <taxon>Actinomycetota</taxon>
        <taxon>Actinomycetes</taxon>
        <taxon>Micrococcales</taxon>
        <taxon>Microbacteriaceae</taxon>
        <taxon>Agromyces</taxon>
    </lineage>
</organism>
<dbReference type="SUPFAM" id="SSF158682">
    <property type="entry name" value="TerB-like"/>
    <property type="match status" value="1"/>
</dbReference>
<dbReference type="FunFam" id="3.30.420.10:FF:000045">
    <property type="entry name" value="3'-5' exonuclease DinG"/>
    <property type="match status" value="1"/>
</dbReference>
<dbReference type="Gene3D" id="3.30.420.10">
    <property type="entry name" value="Ribonuclease H-like superfamily/Ribonuclease H"/>
    <property type="match status" value="1"/>
</dbReference>
<dbReference type="SUPFAM" id="SSF53098">
    <property type="entry name" value="Ribonuclease H-like"/>
    <property type="match status" value="1"/>
</dbReference>
<dbReference type="Pfam" id="PF00929">
    <property type="entry name" value="RNase_T"/>
    <property type="match status" value="1"/>
</dbReference>
<evidence type="ECO:0000256" key="1">
    <source>
        <dbReference type="ARBA" id="ARBA00022722"/>
    </source>
</evidence>
<dbReference type="InterPro" id="IPR036397">
    <property type="entry name" value="RNaseH_sf"/>
</dbReference>